<accession>A0A643JTF4</accession>
<evidence type="ECO:0000313" key="2">
    <source>
        <dbReference type="EMBL" id="KAB1187179.1"/>
    </source>
</evidence>
<protein>
    <submittedName>
        <fullName evidence="2">Uncharacterized protein</fullName>
    </submittedName>
</protein>
<keyword evidence="1" id="KW-0812">Transmembrane</keyword>
<reference evidence="2" key="1">
    <citation type="submission" date="2019-09" db="EMBL/GenBank/DDBJ databases">
        <title>Genomic analysis of Haloferax sp. CBA1149.</title>
        <authorList>
            <person name="Roh S.W."/>
        </authorList>
    </citation>
    <scope>NUCLEOTIDE SEQUENCE</scope>
    <source>
        <strain evidence="2">CBA1149</strain>
    </source>
</reference>
<keyword evidence="1" id="KW-0472">Membrane</keyword>
<proteinExistence type="predicted"/>
<feature type="transmembrane region" description="Helical" evidence="1">
    <location>
        <begin position="85"/>
        <end position="108"/>
    </location>
</feature>
<name>A0A643JTF4_9EURY</name>
<keyword evidence="1" id="KW-1133">Transmembrane helix</keyword>
<dbReference type="RefSeq" id="WP_151135572.1">
    <property type="nucleotide sequence ID" value="NZ_VZUS01000001.1"/>
</dbReference>
<feature type="transmembrane region" description="Helical" evidence="1">
    <location>
        <begin position="12"/>
        <end position="31"/>
    </location>
</feature>
<organism evidence="2">
    <name type="scientific">Haloferax sp. CBA1149</name>
    <dbReference type="NCBI Taxonomy" id="2650753"/>
    <lineage>
        <taxon>Archaea</taxon>
        <taxon>Methanobacteriati</taxon>
        <taxon>Methanobacteriota</taxon>
        <taxon>Stenosarchaea group</taxon>
        <taxon>Halobacteria</taxon>
        <taxon>Halobacteriales</taxon>
        <taxon>Haloferacaceae</taxon>
        <taxon>Haloferax</taxon>
    </lineage>
</organism>
<dbReference type="EMBL" id="VZUS01000001">
    <property type="protein sequence ID" value="KAB1187179.1"/>
    <property type="molecule type" value="Genomic_DNA"/>
</dbReference>
<feature type="transmembrane region" description="Helical" evidence="1">
    <location>
        <begin position="37"/>
        <end position="64"/>
    </location>
</feature>
<comment type="caution">
    <text evidence="2">The sequence shown here is derived from an EMBL/GenBank/DDBJ whole genome shotgun (WGS) entry which is preliminary data.</text>
</comment>
<evidence type="ECO:0000256" key="1">
    <source>
        <dbReference type="SAM" id="Phobius"/>
    </source>
</evidence>
<sequence>MHLQNRHGKNVDPVPFLVVASLAFMFVISFGPLYGTIFGLSIAMGVVGSLVVSVGCGMLAYYRFVWTVDPDHRAEIPPSVRMQNLGYATIAFFLLLVLLLLPVVYQILN</sequence>
<dbReference type="AlphaFoldDB" id="A0A643JTF4"/>
<gene>
    <name evidence="2" type="ORF">Hfx1149_03675</name>
</gene>